<protein>
    <recommendedName>
        <fullName evidence="7">Dihydrofolate synthase/folylpolyglutamate synthase</fullName>
        <ecNumber evidence="5">6.3.2.12</ecNumber>
        <ecNumber evidence="6">6.3.2.17</ecNumber>
    </recommendedName>
    <alternativeName>
        <fullName evidence="16">Folylpoly-gamma-glutamate synthetase-dihydrofolate synthetase</fullName>
    </alternativeName>
    <alternativeName>
        <fullName evidence="14">Folylpolyglutamate synthetase</fullName>
    </alternativeName>
    <alternativeName>
        <fullName evidence="15">Tetrahydrofolylpolyglutamate synthase</fullName>
    </alternativeName>
</protein>
<evidence type="ECO:0000256" key="19">
    <source>
        <dbReference type="ARBA" id="ARBA00049035"/>
    </source>
</evidence>
<dbReference type="GO" id="GO:0008841">
    <property type="term" value="F:dihydrofolate synthase activity"/>
    <property type="evidence" value="ECO:0007669"/>
    <property type="project" value="UniProtKB-EC"/>
</dbReference>
<evidence type="ECO:0000256" key="14">
    <source>
        <dbReference type="ARBA" id="ARBA00030048"/>
    </source>
</evidence>
<evidence type="ECO:0000256" key="16">
    <source>
        <dbReference type="ARBA" id="ARBA00032510"/>
    </source>
</evidence>
<comment type="function">
    <text evidence="1">Functions in two distinct reactions of the de novo folate biosynthetic pathway. Catalyzes the addition of a glutamate residue to dihydropteroate (7,8-dihydropteroate or H2Pte) to form dihydrofolate (7,8-dihydrofolate monoglutamate or H2Pte-Glu). Also catalyzes successive additions of L-glutamate to tetrahydrofolate or 10-formyltetrahydrofolate or 5,10-methylenetetrahydrofolate, leading to folylpolyglutamate derivatives.</text>
</comment>
<dbReference type="SUPFAM" id="SSF53623">
    <property type="entry name" value="MurD-like peptide ligases, catalytic domain"/>
    <property type="match status" value="1"/>
</dbReference>
<feature type="domain" description="Mur ligase C-terminal" evidence="22">
    <location>
        <begin position="279"/>
        <end position="393"/>
    </location>
</feature>
<dbReference type="NCBIfam" id="TIGR01499">
    <property type="entry name" value="folC"/>
    <property type="match status" value="1"/>
</dbReference>
<keyword evidence="13" id="KW-0289">Folate biosynthesis</keyword>
<comment type="pathway">
    <text evidence="3">Cofactor biosynthesis; tetrahydrofolylpolyglutamate biosynthesis.</text>
</comment>
<dbReference type="EC" id="6.3.2.17" evidence="6"/>
<dbReference type="AlphaFoldDB" id="A0A212KCJ6"/>
<sequence length="430" mass="45269">MSNTFSTPADIQRHLDSLGLFHMDMGLGRMRRALAALDLARPPFVVAQVLGTNGKGSTSSFLASLALAHGCRVGLYTSPHFVSPTERIRIGGPNDAACAPWPVDDWIEPANQVMAAAPDLTYFEFLTVLALLGFARKGVELAVLEAGLGGKHDATTAVAADLMCYAPIALDHKDILGPTLADIAADKAAAIRSAAPVCSVAQFPEAAKILERAARSHNAPFIRACPVSADTRLGLSGPHQRANAGLALTAWRELAPMLGKSADDTKAQAQGLAQAFMPGRLQRVPGTDQYPPLLLDGAHNPHGMAALIKALRAEGLQPAGAVFSCLADKDWLPAAQMLKHYLGEAPMFVVTLGNHRAAAAQDIAAACNALPPATAQALPQGPQGLAKALELARALPAATEARPVLMTGSLYLLSEFFTQHPQWLLQPQVQ</sequence>
<comment type="similarity">
    <text evidence="4 21">Belongs to the folylpolyglutamate synthase family.</text>
</comment>
<gene>
    <name evidence="23" type="ORF">KM92DES2_12714</name>
</gene>
<evidence type="ECO:0000256" key="18">
    <source>
        <dbReference type="ARBA" id="ARBA00047808"/>
    </source>
</evidence>
<name>A0A212KCJ6_9BACT</name>
<reference evidence="23" key="1">
    <citation type="submission" date="2016-04" db="EMBL/GenBank/DDBJ databases">
        <authorList>
            <person name="Evans L.H."/>
            <person name="Alamgir A."/>
            <person name="Owens N."/>
            <person name="Weber N.D."/>
            <person name="Virtaneva K."/>
            <person name="Barbian K."/>
            <person name="Babar A."/>
            <person name="Rosenke K."/>
        </authorList>
    </citation>
    <scope>NUCLEOTIDE SEQUENCE</scope>
    <source>
        <strain evidence="23">92-2</strain>
    </source>
</reference>
<evidence type="ECO:0000256" key="1">
    <source>
        <dbReference type="ARBA" id="ARBA00002714"/>
    </source>
</evidence>
<proteinExistence type="inferred from homology"/>
<dbReference type="EC" id="6.3.2.12" evidence="5"/>
<dbReference type="GO" id="GO:0046872">
    <property type="term" value="F:metal ion binding"/>
    <property type="evidence" value="ECO:0007669"/>
    <property type="project" value="UniProtKB-KW"/>
</dbReference>
<evidence type="ECO:0000313" key="23">
    <source>
        <dbReference type="EMBL" id="SBW09484.1"/>
    </source>
</evidence>
<dbReference type="GO" id="GO:0046656">
    <property type="term" value="P:folic acid biosynthetic process"/>
    <property type="evidence" value="ECO:0007669"/>
    <property type="project" value="UniProtKB-KW"/>
</dbReference>
<dbReference type="InterPro" id="IPR036615">
    <property type="entry name" value="Mur_ligase_C_dom_sf"/>
</dbReference>
<dbReference type="GO" id="GO:0004326">
    <property type="term" value="F:tetrahydrofolylpolyglutamate synthase activity"/>
    <property type="evidence" value="ECO:0007669"/>
    <property type="project" value="UniProtKB-EC"/>
</dbReference>
<evidence type="ECO:0000256" key="3">
    <source>
        <dbReference type="ARBA" id="ARBA00005150"/>
    </source>
</evidence>
<evidence type="ECO:0000256" key="10">
    <source>
        <dbReference type="ARBA" id="ARBA00022741"/>
    </source>
</evidence>
<dbReference type="InterPro" id="IPR001645">
    <property type="entry name" value="Folylpolyglutamate_synth"/>
</dbReference>
<evidence type="ECO:0000256" key="9">
    <source>
        <dbReference type="ARBA" id="ARBA00022723"/>
    </source>
</evidence>
<evidence type="ECO:0000256" key="6">
    <source>
        <dbReference type="ARBA" id="ARBA00013025"/>
    </source>
</evidence>
<evidence type="ECO:0000256" key="20">
    <source>
        <dbReference type="ARBA" id="ARBA00049161"/>
    </source>
</evidence>
<dbReference type="Gene3D" id="3.40.1190.10">
    <property type="entry name" value="Mur-like, catalytic domain"/>
    <property type="match status" value="1"/>
</dbReference>
<dbReference type="InterPro" id="IPR004101">
    <property type="entry name" value="Mur_ligase_C"/>
</dbReference>
<evidence type="ECO:0000256" key="7">
    <source>
        <dbReference type="ARBA" id="ARBA00019357"/>
    </source>
</evidence>
<comment type="catalytic activity">
    <reaction evidence="20">
        <text>7,8-dihydropteroate + L-glutamate + ATP = 7,8-dihydrofolate + ADP + phosphate + H(+)</text>
        <dbReference type="Rhea" id="RHEA:23584"/>
        <dbReference type="ChEBI" id="CHEBI:15378"/>
        <dbReference type="ChEBI" id="CHEBI:17839"/>
        <dbReference type="ChEBI" id="CHEBI:29985"/>
        <dbReference type="ChEBI" id="CHEBI:30616"/>
        <dbReference type="ChEBI" id="CHEBI:43474"/>
        <dbReference type="ChEBI" id="CHEBI:57451"/>
        <dbReference type="ChEBI" id="CHEBI:456216"/>
        <dbReference type="EC" id="6.3.2.12"/>
    </reaction>
</comment>
<comment type="pathway">
    <text evidence="2">Cofactor biosynthesis; tetrahydrofolate biosynthesis; 7,8-dihydrofolate from 2-amino-4-hydroxy-6-hydroxymethyl-7,8-dihydropteridine diphosphate and 4-aminobenzoate: step 2/2.</text>
</comment>
<keyword evidence="11 21" id="KW-0067">ATP-binding</keyword>
<keyword evidence="10 21" id="KW-0547">Nucleotide-binding</keyword>
<dbReference type="GO" id="GO:0005737">
    <property type="term" value="C:cytoplasm"/>
    <property type="evidence" value="ECO:0007669"/>
    <property type="project" value="TreeGrafter"/>
</dbReference>
<evidence type="ECO:0000256" key="17">
    <source>
        <dbReference type="ARBA" id="ARBA00047493"/>
    </source>
</evidence>
<keyword evidence="9" id="KW-0479">Metal-binding</keyword>
<evidence type="ECO:0000256" key="13">
    <source>
        <dbReference type="ARBA" id="ARBA00022909"/>
    </source>
</evidence>
<organism evidence="23">
    <name type="scientific">uncultured Desulfovibrio sp</name>
    <dbReference type="NCBI Taxonomy" id="167968"/>
    <lineage>
        <taxon>Bacteria</taxon>
        <taxon>Pseudomonadati</taxon>
        <taxon>Thermodesulfobacteriota</taxon>
        <taxon>Desulfovibrionia</taxon>
        <taxon>Desulfovibrionales</taxon>
        <taxon>Desulfovibrionaceae</taxon>
        <taxon>Desulfovibrio</taxon>
        <taxon>environmental samples</taxon>
    </lineage>
</organism>
<dbReference type="RefSeq" id="WP_227118232.1">
    <property type="nucleotide sequence ID" value="NZ_LT598928.1"/>
</dbReference>
<dbReference type="EMBL" id="FLUP01000001">
    <property type="protein sequence ID" value="SBW09484.1"/>
    <property type="molecule type" value="Genomic_DNA"/>
</dbReference>
<dbReference type="SUPFAM" id="SSF53244">
    <property type="entry name" value="MurD-like peptide ligases, peptide-binding domain"/>
    <property type="match status" value="1"/>
</dbReference>
<dbReference type="GO" id="GO:0005524">
    <property type="term" value="F:ATP binding"/>
    <property type="evidence" value="ECO:0007669"/>
    <property type="project" value="UniProtKB-KW"/>
</dbReference>
<dbReference type="InterPro" id="IPR036565">
    <property type="entry name" value="Mur-like_cat_sf"/>
</dbReference>
<evidence type="ECO:0000256" key="4">
    <source>
        <dbReference type="ARBA" id="ARBA00008276"/>
    </source>
</evidence>
<evidence type="ECO:0000259" key="22">
    <source>
        <dbReference type="Pfam" id="PF02875"/>
    </source>
</evidence>
<comment type="catalytic activity">
    <reaction evidence="17">
        <text>(6S)-5,6,7,8-tetrahydrofolyl-(gamma-L-Glu)(n) + L-glutamate + ATP = (6S)-5,6,7,8-tetrahydrofolyl-(gamma-L-Glu)(n+1) + ADP + phosphate + H(+)</text>
        <dbReference type="Rhea" id="RHEA:10580"/>
        <dbReference type="Rhea" id="RHEA-COMP:14738"/>
        <dbReference type="Rhea" id="RHEA-COMP:14740"/>
        <dbReference type="ChEBI" id="CHEBI:15378"/>
        <dbReference type="ChEBI" id="CHEBI:29985"/>
        <dbReference type="ChEBI" id="CHEBI:30616"/>
        <dbReference type="ChEBI" id="CHEBI:43474"/>
        <dbReference type="ChEBI" id="CHEBI:141005"/>
        <dbReference type="ChEBI" id="CHEBI:456216"/>
        <dbReference type="EC" id="6.3.2.17"/>
    </reaction>
</comment>
<keyword evidence="8 21" id="KW-0436">Ligase</keyword>
<dbReference type="PANTHER" id="PTHR11136:SF0">
    <property type="entry name" value="DIHYDROFOLATE SYNTHETASE-RELATED"/>
    <property type="match status" value="1"/>
</dbReference>
<evidence type="ECO:0000256" key="12">
    <source>
        <dbReference type="ARBA" id="ARBA00022842"/>
    </source>
</evidence>
<evidence type="ECO:0000256" key="15">
    <source>
        <dbReference type="ARBA" id="ARBA00030592"/>
    </source>
</evidence>
<evidence type="ECO:0000256" key="5">
    <source>
        <dbReference type="ARBA" id="ARBA00013023"/>
    </source>
</evidence>
<comment type="catalytic activity">
    <reaction evidence="18">
        <text>10-formyltetrahydrofolyl-(gamma-L-Glu)(n) + L-glutamate + ATP = 10-formyltetrahydrofolyl-(gamma-L-Glu)(n+1) + ADP + phosphate + H(+)</text>
        <dbReference type="Rhea" id="RHEA:51904"/>
        <dbReference type="Rhea" id="RHEA-COMP:13088"/>
        <dbReference type="Rhea" id="RHEA-COMP:14300"/>
        <dbReference type="ChEBI" id="CHEBI:15378"/>
        <dbReference type="ChEBI" id="CHEBI:29985"/>
        <dbReference type="ChEBI" id="CHEBI:30616"/>
        <dbReference type="ChEBI" id="CHEBI:43474"/>
        <dbReference type="ChEBI" id="CHEBI:134413"/>
        <dbReference type="ChEBI" id="CHEBI:456216"/>
        <dbReference type="EC" id="6.3.2.17"/>
    </reaction>
</comment>
<evidence type="ECO:0000256" key="21">
    <source>
        <dbReference type="PIRNR" id="PIRNR001563"/>
    </source>
</evidence>
<evidence type="ECO:0000256" key="8">
    <source>
        <dbReference type="ARBA" id="ARBA00022598"/>
    </source>
</evidence>
<dbReference type="Pfam" id="PF02875">
    <property type="entry name" value="Mur_ligase_C"/>
    <property type="match status" value="1"/>
</dbReference>
<evidence type="ECO:0000256" key="2">
    <source>
        <dbReference type="ARBA" id="ARBA00004799"/>
    </source>
</evidence>
<keyword evidence="12" id="KW-0460">Magnesium</keyword>
<dbReference type="PANTHER" id="PTHR11136">
    <property type="entry name" value="FOLYLPOLYGLUTAMATE SYNTHASE-RELATED"/>
    <property type="match status" value="1"/>
</dbReference>
<dbReference type="PIRSF" id="PIRSF001563">
    <property type="entry name" value="Folylpolyglu_synth"/>
    <property type="match status" value="1"/>
</dbReference>
<evidence type="ECO:0000256" key="11">
    <source>
        <dbReference type="ARBA" id="ARBA00022840"/>
    </source>
</evidence>
<accession>A0A212KCJ6</accession>
<dbReference type="Gene3D" id="3.90.190.20">
    <property type="entry name" value="Mur ligase, C-terminal domain"/>
    <property type="match status" value="1"/>
</dbReference>
<comment type="catalytic activity">
    <reaction evidence="19">
        <text>(6R)-5,10-methylenetetrahydrofolyl-(gamma-L-Glu)(n) + L-glutamate + ATP = (6R)-5,10-methylenetetrahydrofolyl-(gamma-L-Glu)(n+1) + ADP + phosphate + H(+)</text>
        <dbReference type="Rhea" id="RHEA:51912"/>
        <dbReference type="Rhea" id="RHEA-COMP:13257"/>
        <dbReference type="Rhea" id="RHEA-COMP:13258"/>
        <dbReference type="ChEBI" id="CHEBI:15378"/>
        <dbReference type="ChEBI" id="CHEBI:29985"/>
        <dbReference type="ChEBI" id="CHEBI:30616"/>
        <dbReference type="ChEBI" id="CHEBI:43474"/>
        <dbReference type="ChEBI" id="CHEBI:136572"/>
        <dbReference type="ChEBI" id="CHEBI:456216"/>
        <dbReference type="EC" id="6.3.2.17"/>
    </reaction>
</comment>